<dbReference type="InterPro" id="IPR052413">
    <property type="entry name" value="SUR7_domain"/>
</dbReference>
<feature type="transmembrane region" description="Helical" evidence="1">
    <location>
        <begin position="239"/>
        <end position="261"/>
    </location>
</feature>
<keyword evidence="1" id="KW-0812">Transmembrane</keyword>
<evidence type="ECO:0000313" key="3">
    <source>
        <dbReference type="Proteomes" id="UP000298030"/>
    </source>
</evidence>
<accession>A0A4Y7TYJ4</accession>
<gene>
    <name evidence="2" type="ORF">FA13DRAFT_1808874</name>
</gene>
<name>A0A4Y7TYJ4_COPMI</name>
<dbReference type="GO" id="GO:0005886">
    <property type="term" value="C:plasma membrane"/>
    <property type="evidence" value="ECO:0007669"/>
    <property type="project" value="InterPro"/>
</dbReference>
<comment type="caution">
    <text evidence="2">The sequence shown here is derived from an EMBL/GenBank/DDBJ whole genome shotgun (WGS) entry which is preliminary data.</text>
</comment>
<feature type="transmembrane region" description="Helical" evidence="1">
    <location>
        <begin position="153"/>
        <end position="174"/>
    </location>
</feature>
<dbReference type="Proteomes" id="UP000298030">
    <property type="component" value="Unassembled WGS sequence"/>
</dbReference>
<keyword evidence="3" id="KW-1185">Reference proteome</keyword>
<protein>
    <recommendedName>
        <fullName evidence="4">Actin cortical patch SUR7/pH-response regulator PalI</fullName>
    </recommendedName>
</protein>
<sequence>MRVSMRGEVCIGAASILSLLSLLLLIFVHVAQINTSKVPRSLYMAELNVSGYGAALEEVTKNPIFGLYTTNTSAPLAQGAGLRQTYKFGLYARCAYNNETAGNCNDHTTGQQFQPLEAITSDMRSNYSMFTLNLIPSDYNFKDSNYTGKSTKAAYWMILLGTICAALALVTGILKNNKTFLISTLFSVAGTILLLIGASIWTVVINRVKDIQSRPLEDTAGNFVAEFGMTISAGPALSILWGAFGALLLSVVPYMISCCTWRG</sequence>
<organism evidence="2 3">
    <name type="scientific">Coprinellus micaceus</name>
    <name type="common">Glistening ink-cap mushroom</name>
    <name type="synonym">Coprinus micaceus</name>
    <dbReference type="NCBI Taxonomy" id="71717"/>
    <lineage>
        <taxon>Eukaryota</taxon>
        <taxon>Fungi</taxon>
        <taxon>Dikarya</taxon>
        <taxon>Basidiomycota</taxon>
        <taxon>Agaricomycotina</taxon>
        <taxon>Agaricomycetes</taxon>
        <taxon>Agaricomycetidae</taxon>
        <taxon>Agaricales</taxon>
        <taxon>Agaricineae</taxon>
        <taxon>Psathyrellaceae</taxon>
        <taxon>Coprinellus</taxon>
    </lineage>
</organism>
<evidence type="ECO:0000256" key="1">
    <source>
        <dbReference type="SAM" id="Phobius"/>
    </source>
</evidence>
<evidence type="ECO:0000313" key="2">
    <source>
        <dbReference type="EMBL" id="TEB39054.1"/>
    </source>
</evidence>
<keyword evidence="1" id="KW-0472">Membrane</keyword>
<dbReference type="STRING" id="71717.A0A4Y7TYJ4"/>
<keyword evidence="1" id="KW-1133">Transmembrane helix</keyword>
<dbReference type="GO" id="GO:0031505">
    <property type="term" value="P:fungal-type cell wall organization"/>
    <property type="evidence" value="ECO:0007669"/>
    <property type="project" value="TreeGrafter"/>
</dbReference>
<dbReference type="OrthoDB" id="3349852at2759"/>
<evidence type="ECO:0008006" key="4">
    <source>
        <dbReference type="Google" id="ProtNLM"/>
    </source>
</evidence>
<dbReference type="Pfam" id="PF06687">
    <property type="entry name" value="SUR7"/>
    <property type="match status" value="1"/>
</dbReference>
<dbReference type="Gene3D" id="1.20.140.150">
    <property type="match status" value="1"/>
</dbReference>
<dbReference type="PANTHER" id="PTHR28019:SF2">
    <property type="entry name" value="CELL MEMBRANE PROTEIN YLR413W-RELATED"/>
    <property type="match status" value="1"/>
</dbReference>
<dbReference type="EMBL" id="QPFP01000002">
    <property type="protein sequence ID" value="TEB39054.1"/>
    <property type="molecule type" value="Genomic_DNA"/>
</dbReference>
<dbReference type="GO" id="GO:0051285">
    <property type="term" value="C:cell cortex of cell tip"/>
    <property type="evidence" value="ECO:0007669"/>
    <property type="project" value="TreeGrafter"/>
</dbReference>
<proteinExistence type="predicted"/>
<dbReference type="InterPro" id="IPR009571">
    <property type="entry name" value="SUR7/Rim9-like_fungi"/>
</dbReference>
<reference evidence="2 3" key="1">
    <citation type="journal article" date="2019" name="Nat. Ecol. Evol.">
        <title>Megaphylogeny resolves global patterns of mushroom evolution.</title>
        <authorList>
            <person name="Varga T."/>
            <person name="Krizsan K."/>
            <person name="Foldi C."/>
            <person name="Dima B."/>
            <person name="Sanchez-Garcia M."/>
            <person name="Sanchez-Ramirez S."/>
            <person name="Szollosi G.J."/>
            <person name="Szarkandi J.G."/>
            <person name="Papp V."/>
            <person name="Albert L."/>
            <person name="Andreopoulos W."/>
            <person name="Angelini C."/>
            <person name="Antonin V."/>
            <person name="Barry K.W."/>
            <person name="Bougher N.L."/>
            <person name="Buchanan P."/>
            <person name="Buyck B."/>
            <person name="Bense V."/>
            <person name="Catcheside P."/>
            <person name="Chovatia M."/>
            <person name="Cooper J."/>
            <person name="Damon W."/>
            <person name="Desjardin D."/>
            <person name="Finy P."/>
            <person name="Geml J."/>
            <person name="Haridas S."/>
            <person name="Hughes K."/>
            <person name="Justo A."/>
            <person name="Karasinski D."/>
            <person name="Kautmanova I."/>
            <person name="Kiss B."/>
            <person name="Kocsube S."/>
            <person name="Kotiranta H."/>
            <person name="LaButti K.M."/>
            <person name="Lechner B.E."/>
            <person name="Liimatainen K."/>
            <person name="Lipzen A."/>
            <person name="Lukacs Z."/>
            <person name="Mihaltcheva S."/>
            <person name="Morgado L.N."/>
            <person name="Niskanen T."/>
            <person name="Noordeloos M.E."/>
            <person name="Ohm R.A."/>
            <person name="Ortiz-Santana B."/>
            <person name="Ovrebo C."/>
            <person name="Racz N."/>
            <person name="Riley R."/>
            <person name="Savchenko A."/>
            <person name="Shiryaev A."/>
            <person name="Soop K."/>
            <person name="Spirin V."/>
            <person name="Szebenyi C."/>
            <person name="Tomsovsky M."/>
            <person name="Tulloss R.E."/>
            <person name="Uehling J."/>
            <person name="Grigoriev I.V."/>
            <person name="Vagvolgyi C."/>
            <person name="Papp T."/>
            <person name="Martin F.M."/>
            <person name="Miettinen O."/>
            <person name="Hibbett D.S."/>
            <person name="Nagy L.G."/>
        </authorList>
    </citation>
    <scope>NUCLEOTIDE SEQUENCE [LARGE SCALE GENOMIC DNA]</scope>
    <source>
        <strain evidence="2 3">FP101781</strain>
    </source>
</reference>
<dbReference type="AlphaFoldDB" id="A0A4Y7TYJ4"/>
<dbReference type="PANTHER" id="PTHR28019">
    <property type="entry name" value="CELL MEMBRANE PROTEIN YLR413W-RELATED"/>
    <property type="match status" value="1"/>
</dbReference>
<feature type="transmembrane region" description="Helical" evidence="1">
    <location>
        <begin position="181"/>
        <end position="204"/>
    </location>
</feature>